<protein>
    <submittedName>
        <fullName evidence="2">Alpha/beta fold hydrolase</fullName>
    </submittedName>
</protein>
<dbReference type="SUPFAM" id="SSF53474">
    <property type="entry name" value="alpha/beta-Hydrolases"/>
    <property type="match status" value="1"/>
</dbReference>
<name>A0ABU2L5X8_9ACTN</name>
<evidence type="ECO:0000259" key="1">
    <source>
        <dbReference type="Pfam" id="PF12697"/>
    </source>
</evidence>
<dbReference type="Gene3D" id="3.40.50.1820">
    <property type="entry name" value="alpha/beta hydrolase"/>
    <property type="match status" value="1"/>
</dbReference>
<organism evidence="2 3">
    <name type="scientific">Streptomyces boetiae</name>
    <dbReference type="NCBI Taxonomy" id="3075541"/>
    <lineage>
        <taxon>Bacteria</taxon>
        <taxon>Bacillati</taxon>
        <taxon>Actinomycetota</taxon>
        <taxon>Actinomycetes</taxon>
        <taxon>Kitasatosporales</taxon>
        <taxon>Streptomycetaceae</taxon>
        <taxon>Streptomyces</taxon>
    </lineage>
</organism>
<proteinExistence type="predicted"/>
<gene>
    <name evidence="2" type="ORF">RM780_08285</name>
</gene>
<sequence length="259" mass="26414">MEKTVSKDGTGIAYRQVGDGVPVVLVSPATCTHEADLPLAGELAAGGCAAYVYDRRGRGESGDTAPYAVAREVEDLAAVIEAAGGAAGVYGISSGGALALEAAASGLPIVRVAVYEVPWARDPTVLAGASAYTVELGERLAAGDRGGAVELFLRRVGLPTEAIAGMRQAPFWAGLVALAPTLAHDDAVMGGGEVPAGRLARIAQPLWAGCGGASAEWFRDTGRAIAAAAQRGRYETLEGQDHRVDTAVLAPVLARFFTG</sequence>
<dbReference type="InterPro" id="IPR029058">
    <property type="entry name" value="AB_hydrolase_fold"/>
</dbReference>
<keyword evidence="2" id="KW-0378">Hydrolase</keyword>
<comment type="caution">
    <text evidence="2">The sequence shown here is derived from an EMBL/GenBank/DDBJ whole genome shotgun (WGS) entry which is preliminary data.</text>
</comment>
<keyword evidence="3" id="KW-1185">Reference proteome</keyword>
<dbReference type="InterPro" id="IPR000073">
    <property type="entry name" value="AB_hydrolase_1"/>
</dbReference>
<dbReference type="Proteomes" id="UP001183388">
    <property type="component" value="Unassembled WGS sequence"/>
</dbReference>
<dbReference type="Pfam" id="PF12697">
    <property type="entry name" value="Abhydrolase_6"/>
    <property type="match status" value="1"/>
</dbReference>
<evidence type="ECO:0000313" key="3">
    <source>
        <dbReference type="Proteomes" id="UP001183388"/>
    </source>
</evidence>
<evidence type="ECO:0000313" key="2">
    <source>
        <dbReference type="EMBL" id="MDT0306961.1"/>
    </source>
</evidence>
<reference evidence="3" key="1">
    <citation type="submission" date="2023-07" db="EMBL/GenBank/DDBJ databases">
        <title>30 novel species of actinomycetes from the DSMZ collection.</title>
        <authorList>
            <person name="Nouioui I."/>
        </authorList>
    </citation>
    <scope>NUCLEOTIDE SEQUENCE [LARGE SCALE GENOMIC DNA]</scope>
    <source>
        <strain evidence="3">DSM 44917</strain>
    </source>
</reference>
<feature type="domain" description="AB hydrolase-1" evidence="1">
    <location>
        <begin position="24"/>
        <end position="243"/>
    </location>
</feature>
<dbReference type="GO" id="GO:0016787">
    <property type="term" value="F:hydrolase activity"/>
    <property type="evidence" value="ECO:0007669"/>
    <property type="project" value="UniProtKB-KW"/>
</dbReference>
<dbReference type="RefSeq" id="WP_311629900.1">
    <property type="nucleotide sequence ID" value="NZ_JAVREN010000008.1"/>
</dbReference>
<accession>A0ABU2L5X8</accession>
<dbReference type="EMBL" id="JAVREN010000008">
    <property type="protein sequence ID" value="MDT0306961.1"/>
    <property type="molecule type" value="Genomic_DNA"/>
</dbReference>